<evidence type="ECO:0000313" key="1">
    <source>
        <dbReference type="EMBL" id="GGE17159.1"/>
    </source>
</evidence>
<dbReference type="CDD" id="cd07067">
    <property type="entry name" value="HP_PGM_like"/>
    <property type="match status" value="1"/>
</dbReference>
<dbReference type="PANTHER" id="PTHR47623">
    <property type="entry name" value="OS09G0287300 PROTEIN"/>
    <property type="match status" value="1"/>
</dbReference>
<dbReference type="Gene3D" id="3.40.50.1240">
    <property type="entry name" value="Phosphoglycerate mutase-like"/>
    <property type="match status" value="1"/>
</dbReference>
<name>A0A916ZWQ6_9RHOB</name>
<dbReference type="SUPFAM" id="SSF53254">
    <property type="entry name" value="Phosphoglycerate mutase-like"/>
    <property type="match status" value="1"/>
</dbReference>
<dbReference type="InterPro" id="IPR013078">
    <property type="entry name" value="His_Pase_superF_clade-1"/>
</dbReference>
<comment type="caution">
    <text evidence="1">The sequence shown here is derived from an EMBL/GenBank/DDBJ whole genome shotgun (WGS) entry which is preliminary data.</text>
</comment>
<dbReference type="Pfam" id="PF00300">
    <property type="entry name" value="His_Phos_1"/>
    <property type="match status" value="1"/>
</dbReference>
<dbReference type="RefSeq" id="WP_188475811.1">
    <property type="nucleotide sequence ID" value="NZ_BMFJ01000001.1"/>
</dbReference>
<accession>A0A916ZWQ6</accession>
<keyword evidence="2" id="KW-1185">Reference proteome</keyword>
<dbReference type="Proteomes" id="UP000612855">
    <property type="component" value="Unassembled WGS sequence"/>
</dbReference>
<dbReference type="EMBL" id="BMFJ01000001">
    <property type="protein sequence ID" value="GGE17159.1"/>
    <property type="molecule type" value="Genomic_DNA"/>
</dbReference>
<protein>
    <submittedName>
        <fullName evidence="1">Phosphoglycerate mutase</fullName>
    </submittedName>
</protein>
<dbReference type="AlphaFoldDB" id="A0A916ZWQ6"/>
<evidence type="ECO:0000313" key="2">
    <source>
        <dbReference type="Proteomes" id="UP000612855"/>
    </source>
</evidence>
<gene>
    <name evidence="1" type="ORF">GCM10011360_02430</name>
</gene>
<dbReference type="InterPro" id="IPR029033">
    <property type="entry name" value="His_PPase_superfam"/>
</dbReference>
<dbReference type="SMART" id="SM00855">
    <property type="entry name" value="PGAM"/>
    <property type="match status" value="1"/>
</dbReference>
<organism evidence="1 2">
    <name type="scientific">Primorskyibacter flagellatus</name>
    <dbReference type="NCBI Taxonomy" id="1387277"/>
    <lineage>
        <taxon>Bacteria</taxon>
        <taxon>Pseudomonadati</taxon>
        <taxon>Pseudomonadota</taxon>
        <taxon>Alphaproteobacteria</taxon>
        <taxon>Rhodobacterales</taxon>
        <taxon>Roseobacteraceae</taxon>
        <taxon>Primorskyibacter</taxon>
    </lineage>
</organism>
<sequence length="168" mass="18429">MVKRLVLLRHAKSSWDDPTLADHDRPLNRRGRKSAKAVGRWLTGLGIVPDLILCSDAARTLETHKRLKIGGELRVLPELYLADADTMMAAMQKAEGATVMMIAHNPGVADFARRVVASPPPHGRFGDFPTAATLVVEIPMEDWEAGHFGSSRVVNFITPRELIGKGDD</sequence>
<dbReference type="PANTHER" id="PTHR47623:SF1">
    <property type="entry name" value="OS09G0287300 PROTEIN"/>
    <property type="match status" value="1"/>
</dbReference>
<proteinExistence type="predicted"/>
<reference evidence="2" key="1">
    <citation type="journal article" date="2019" name="Int. J. Syst. Evol. Microbiol.">
        <title>The Global Catalogue of Microorganisms (GCM) 10K type strain sequencing project: providing services to taxonomists for standard genome sequencing and annotation.</title>
        <authorList>
            <consortium name="The Broad Institute Genomics Platform"/>
            <consortium name="The Broad Institute Genome Sequencing Center for Infectious Disease"/>
            <person name="Wu L."/>
            <person name="Ma J."/>
        </authorList>
    </citation>
    <scope>NUCLEOTIDE SEQUENCE [LARGE SCALE GENOMIC DNA]</scope>
    <source>
        <strain evidence="2">CGMCC 1.12664</strain>
    </source>
</reference>